<accession>A0A5B7HQS1</accession>
<organism evidence="1 2">
    <name type="scientific">Portunus trituberculatus</name>
    <name type="common">Swimming crab</name>
    <name type="synonym">Neptunus trituberculatus</name>
    <dbReference type="NCBI Taxonomy" id="210409"/>
    <lineage>
        <taxon>Eukaryota</taxon>
        <taxon>Metazoa</taxon>
        <taxon>Ecdysozoa</taxon>
        <taxon>Arthropoda</taxon>
        <taxon>Crustacea</taxon>
        <taxon>Multicrustacea</taxon>
        <taxon>Malacostraca</taxon>
        <taxon>Eumalacostraca</taxon>
        <taxon>Eucarida</taxon>
        <taxon>Decapoda</taxon>
        <taxon>Pleocyemata</taxon>
        <taxon>Brachyura</taxon>
        <taxon>Eubrachyura</taxon>
        <taxon>Portunoidea</taxon>
        <taxon>Portunidae</taxon>
        <taxon>Portuninae</taxon>
        <taxon>Portunus</taxon>
    </lineage>
</organism>
<protein>
    <submittedName>
        <fullName evidence="1">Uncharacterized protein</fullName>
    </submittedName>
</protein>
<evidence type="ECO:0000313" key="2">
    <source>
        <dbReference type="Proteomes" id="UP000324222"/>
    </source>
</evidence>
<dbReference type="Proteomes" id="UP000324222">
    <property type="component" value="Unassembled WGS sequence"/>
</dbReference>
<name>A0A5B7HQS1_PORTR</name>
<sequence>MHHLLHFHVAKSRTIPVASTRTHIKNQEGFIRHLQYLEHGYLPRISTTVDISGI</sequence>
<evidence type="ECO:0000313" key="1">
    <source>
        <dbReference type="EMBL" id="MPC72483.1"/>
    </source>
</evidence>
<dbReference type="EMBL" id="VSRR010034813">
    <property type="protein sequence ID" value="MPC72483.1"/>
    <property type="molecule type" value="Genomic_DNA"/>
</dbReference>
<reference evidence="1 2" key="1">
    <citation type="submission" date="2019-05" db="EMBL/GenBank/DDBJ databases">
        <title>Another draft genome of Portunus trituberculatus and its Hox gene families provides insights of decapod evolution.</title>
        <authorList>
            <person name="Jeong J.-H."/>
            <person name="Song I."/>
            <person name="Kim S."/>
            <person name="Choi T."/>
            <person name="Kim D."/>
            <person name="Ryu S."/>
            <person name="Kim W."/>
        </authorList>
    </citation>
    <scope>NUCLEOTIDE SEQUENCE [LARGE SCALE GENOMIC DNA]</scope>
    <source>
        <tissue evidence="1">Muscle</tissue>
    </source>
</reference>
<gene>
    <name evidence="1" type="ORF">E2C01_066792</name>
</gene>
<keyword evidence="2" id="KW-1185">Reference proteome</keyword>
<comment type="caution">
    <text evidence="1">The sequence shown here is derived from an EMBL/GenBank/DDBJ whole genome shotgun (WGS) entry which is preliminary data.</text>
</comment>
<proteinExistence type="predicted"/>
<dbReference type="AlphaFoldDB" id="A0A5B7HQS1"/>